<evidence type="ECO:0000313" key="2">
    <source>
        <dbReference type="EMBL" id="MFC3105322.1"/>
    </source>
</evidence>
<dbReference type="Proteomes" id="UP001595462">
    <property type="component" value="Unassembled WGS sequence"/>
</dbReference>
<dbReference type="SUPFAM" id="SSF103247">
    <property type="entry name" value="TT1751-like"/>
    <property type="match status" value="1"/>
</dbReference>
<comment type="caution">
    <text evidence="2">The sequence shown here is derived from an EMBL/GenBank/DDBJ whole genome shotgun (WGS) entry which is preliminary data.</text>
</comment>
<reference evidence="3" key="1">
    <citation type="journal article" date="2019" name="Int. J. Syst. Evol. Microbiol.">
        <title>The Global Catalogue of Microorganisms (GCM) 10K type strain sequencing project: providing services to taxonomists for standard genome sequencing and annotation.</title>
        <authorList>
            <consortium name="The Broad Institute Genomics Platform"/>
            <consortium name="The Broad Institute Genome Sequencing Center for Infectious Disease"/>
            <person name="Wu L."/>
            <person name="Ma J."/>
        </authorList>
    </citation>
    <scope>NUCLEOTIDE SEQUENCE [LARGE SCALE GENOMIC DNA]</scope>
    <source>
        <strain evidence="3">KCTC 52640</strain>
    </source>
</reference>
<dbReference type="PANTHER" id="PTHR38342">
    <property type="entry name" value="SLR5037 PROTEIN"/>
    <property type="match status" value="1"/>
</dbReference>
<gene>
    <name evidence="2" type="ORF">ACFOSU_15680</name>
</gene>
<dbReference type="InterPro" id="IPR035923">
    <property type="entry name" value="TT1751-like_sf"/>
</dbReference>
<sequence length="148" mass="16483">MLFVAGVTCAHADRARYDRAAPPEKQFVDVVLDLQQSIGRHNFAVVGHNEIGQAVRQRGHPEFRDAAIVHFCNLEYARRAIDIDPSLILYMPCRIAVFDNDGAVHAASLLLPVDTQYPEFNALAVDVNRQIREIIDYAIAPTISPDSD</sequence>
<accession>A0ABV7ERC8</accession>
<dbReference type="Gene3D" id="3.30.310.70">
    <property type="entry name" value="TT1751-like domain"/>
    <property type="match status" value="1"/>
</dbReference>
<dbReference type="CDD" id="cd14797">
    <property type="entry name" value="DUF302"/>
    <property type="match status" value="1"/>
</dbReference>
<dbReference type="RefSeq" id="WP_380690880.1">
    <property type="nucleotide sequence ID" value="NZ_JBHRSS010000008.1"/>
</dbReference>
<feature type="domain" description="DUF302" evidence="1">
    <location>
        <begin position="53"/>
        <end position="105"/>
    </location>
</feature>
<keyword evidence="3" id="KW-1185">Reference proteome</keyword>
<evidence type="ECO:0000313" key="3">
    <source>
        <dbReference type="Proteomes" id="UP001595462"/>
    </source>
</evidence>
<protein>
    <submittedName>
        <fullName evidence="2">DUF302 domain-containing protein</fullName>
    </submittedName>
</protein>
<organism evidence="2 3">
    <name type="scientific">Salinisphaera aquimarina</name>
    <dbReference type="NCBI Taxonomy" id="2094031"/>
    <lineage>
        <taxon>Bacteria</taxon>
        <taxon>Pseudomonadati</taxon>
        <taxon>Pseudomonadota</taxon>
        <taxon>Gammaproteobacteria</taxon>
        <taxon>Salinisphaerales</taxon>
        <taxon>Salinisphaeraceae</taxon>
        <taxon>Salinisphaera</taxon>
    </lineage>
</organism>
<proteinExistence type="predicted"/>
<dbReference type="Pfam" id="PF03625">
    <property type="entry name" value="DUF302"/>
    <property type="match status" value="1"/>
</dbReference>
<evidence type="ECO:0000259" key="1">
    <source>
        <dbReference type="Pfam" id="PF03625"/>
    </source>
</evidence>
<name>A0ABV7ERC8_9GAMM</name>
<dbReference type="EMBL" id="JBHRSS010000008">
    <property type="protein sequence ID" value="MFC3105322.1"/>
    <property type="molecule type" value="Genomic_DNA"/>
</dbReference>
<dbReference type="PANTHER" id="PTHR38342:SF1">
    <property type="entry name" value="SLR5037 PROTEIN"/>
    <property type="match status" value="1"/>
</dbReference>
<dbReference type="InterPro" id="IPR005180">
    <property type="entry name" value="DUF302"/>
</dbReference>